<dbReference type="InterPro" id="IPR035906">
    <property type="entry name" value="MetI-like_sf"/>
</dbReference>
<evidence type="ECO:0000256" key="1">
    <source>
        <dbReference type="ARBA" id="ARBA00003159"/>
    </source>
</evidence>
<keyword evidence="6 10" id="KW-0812">Transmembrane</keyword>
<proteinExistence type="inferred from homology"/>
<feature type="domain" description="ABC transmembrane type-1" evidence="11">
    <location>
        <begin position="79"/>
        <end position="287"/>
    </location>
</feature>
<keyword evidence="4 10" id="KW-0813">Transport</keyword>
<keyword evidence="7" id="KW-0029">Amino-acid transport</keyword>
<dbReference type="STRING" id="1246637.MTBBW1_1900010"/>
<dbReference type="GO" id="GO:0043190">
    <property type="term" value="C:ATP-binding cassette (ABC) transporter complex"/>
    <property type="evidence" value="ECO:0007669"/>
    <property type="project" value="InterPro"/>
</dbReference>
<dbReference type="InterPro" id="IPR043429">
    <property type="entry name" value="ArtM/GltK/GlnP/TcyL/YhdX-like"/>
</dbReference>
<feature type="transmembrane region" description="Helical" evidence="10">
    <location>
        <begin position="115"/>
        <end position="138"/>
    </location>
</feature>
<evidence type="ECO:0000256" key="4">
    <source>
        <dbReference type="ARBA" id="ARBA00022448"/>
    </source>
</evidence>
<sequence>MGAADSVISKGAIKGQEKIPISWMDAIILGLIAGCITWLLWKSAANLEYRWSWQSIPQYIFRFDAKTGIWVPGVLMSGIITTLRISIWATLISLLIGTVMAIGRAGKNTFFKSVGTAYVGLIRNIPILVWLFISYYFIADALLPLMKLERLIHMDKGLMRSTISLLTGPVSDLPLFISGTFALAVYEGAYITEIIRAGIEDIEKGQWEASSALGFNRFQQMRHIILPQAFKTVLPPLAGQMISIIKDSAIVSVISIPELTFQGMELMSATFLTFEIWISILVIYFLICFSCSLGISYIEKKLN</sequence>
<evidence type="ECO:0000259" key="11">
    <source>
        <dbReference type="PROSITE" id="PS50928"/>
    </source>
</evidence>
<organism evidence="12 13">
    <name type="scientific">Desulfamplus magnetovallimortis</name>
    <dbReference type="NCBI Taxonomy" id="1246637"/>
    <lineage>
        <taxon>Bacteria</taxon>
        <taxon>Pseudomonadati</taxon>
        <taxon>Thermodesulfobacteriota</taxon>
        <taxon>Desulfobacteria</taxon>
        <taxon>Desulfobacterales</taxon>
        <taxon>Desulfobacteraceae</taxon>
        <taxon>Desulfamplus</taxon>
    </lineage>
</organism>
<evidence type="ECO:0000256" key="5">
    <source>
        <dbReference type="ARBA" id="ARBA00022475"/>
    </source>
</evidence>
<evidence type="ECO:0000256" key="10">
    <source>
        <dbReference type="RuleBase" id="RU363032"/>
    </source>
</evidence>
<dbReference type="GO" id="GO:0022857">
    <property type="term" value="F:transmembrane transporter activity"/>
    <property type="evidence" value="ECO:0007669"/>
    <property type="project" value="InterPro"/>
</dbReference>
<evidence type="ECO:0000256" key="9">
    <source>
        <dbReference type="ARBA" id="ARBA00023136"/>
    </source>
</evidence>
<evidence type="ECO:0000256" key="6">
    <source>
        <dbReference type="ARBA" id="ARBA00022692"/>
    </source>
</evidence>
<dbReference type="AlphaFoldDB" id="A0A1W1HB83"/>
<reference evidence="12 13" key="1">
    <citation type="submission" date="2017-03" db="EMBL/GenBank/DDBJ databases">
        <authorList>
            <person name="Afonso C.L."/>
            <person name="Miller P.J."/>
            <person name="Scott M.A."/>
            <person name="Spackman E."/>
            <person name="Goraichik I."/>
            <person name="Dimitrov K.M."/>
            <person name="Suarez D.L."/>
            <person name="Swayne D.E."/>
        </authorList>
    </citation>
    <scope>NUCLEOTIDE SEQUENCE [LARGE SCALE GENOMIC DNA]</scope>
    <source>
        <strain evidence="12">PRJEB14757</strain>
    </source>
</reference>
<evidence type="ECO:0000256" key="7">
    <source>
        <dbReference type="ARBA" id="ARBA00022970"/>
    </source>
</evidence>
<evidence type="ECO:0000256" key="2">
    <source>
        <dbReference type="ARBA" id="ARBA00004429"/>
    </source>
</evidence>
<dbReference type="PANTHER" id="PTHR30614">
    <property type="entry name" value="MEMBRANE COMPONENT OF AMINO ACID ABC TRANSPORTER"/>
    <property type="match status" value="1"/>
</dbReference>
<evidence type="ECO:0000256" key="3">
    <source>
        <dbReference type="ARBA" id="ARBA00010072"/>
    </source>
</evidence>
<evidence type="ECO:0000313" key="12">
    <source>
        <dbReference type="EMBL" id="SLM29645.1"/>
    </source>
</evidence>
<dbReference type="InterPro" id="IPR000515">
    <property type="entry name" value="MetI-like"/>
</dbReference>
<dbReference type="NCBIfam" id="TIGR01726">
    <property type="entry name" value="HEQRo_perm_3TM"/>
    <property type="match status" value="1"/>
</dbReference>
<protein>
    <submittedName>
        <fullName evidence="12">ABC-type amino acid transport system, permease protein</fullName>
    </submittedName>
</protein>
<gene>
    <name evidence="12" type="ORF">MTBBW1_1900010</name>
</gene>
<comment type="function">
    <text evidence="1">Part of the binding-protein-dependent transport system for glutamine; probably responsible for the translocation of the substrate across the membrane.</text>
</comment>
<dbReference type="CDD" id="cd06261">
    <property type="entry name" value="TM_PBP2"/>
    <property type="match status" value="1"/>
</dbReference>
<dbReference type="InterPro" id="IPR010065">
    <property type="entry name" value="AA_ABC_transptr_permease_3TM"/>
</dbReference>
<dbReference type="PANTHER" id="PTHR30614:SF20">
    <property type="entry name" value="GLUTAMINE TRANSPORT SYSTEM PERMEASE PROTEIN GLNP"/>
    <property type="match status" value="1"/>
</dbReference>
<comment type="similarity">
    <text evidence="3">Belongs to the binding-protein-dependent transport system permease family. HisMQ subfamily.</text>
</comment>
<dbReference type="EMBL" id="FWEV01000102">
    <property type="protein sequence ID" value="SLM29645.1"/>
    <property type="molecule type" value="Genomic_DNA"/>
</dbReference>
<dbReference type="PROSITE" id="PS50928">
    <property type="entry name" value="ABC_TM1"/>
    <property type="match status" value="1"/>
</dbReference>
<comment type="subcellular location">
    <subcellularLocation>
        <location evidence="2">Cell inner membrane</location>
        <topology evidence="2">Multi-pass membrane protein</topology>
    </subcellularLocation>
    <subcellularLocation>
        <location evidence="10">Cell membrane</location>
        <topology evidence="10">Multi-pass membrane protein</topology>
    </subcellularLocation>
</comment>
<keyword evidence="9 10" id="KW-0472">Membrane</keyword>
<name>A0A1W1HB83_9BACT</name>
<feature type="transmembrane region" description="Helical" evidence="10">
    <location>
        <begin position="21"/>
        <end position="41"/>
    </location>
</feature>
<keyword evidence="13" id="KW-1185">Reference proteome</keyword>
<feature type="transmembrane region" description="Helical" evidence="10">
    <location>
        <begin position="276"/>
        <end position="298"/>
    </location>
</feature>
<keyword evidence="8 10" id="KW-1133">Transmembrane helix</keyword>
<dbReference type="Pfam" id="PF00528">
    <property type="entry name" value="BPD_transp_1"/>
    <property type="match status" value="1"/>
</dbReference>
<dbReference type="GO" id="GO:0006865">
    <property type="term" value="P:amino acid transport"/>
    <property type="evidence" value="ECO:0007669"/>
    <property type="project" value="UniProtKB-KW"/>
</dbReference>
<dbReference type="SUPFAM" id="SSF161098">
    <property type="entry name" value="MetI-like"/>
    <property type="match status" value="1"/>
</dbReference>
<evidence type="ECO:0000313" key="13">
    <source>
        <dbReference type="Proteomes" id="UP000191931"/>
    </source>
</evidence>
<feature type="transmembrane region" description="Helical" evidence="10">
    <location>
        <begin position="85"/>
        <end position="103"/>
    </location>
</feature>
<keyword evidence="5" id="KW-1003">Cell membrane</keyword>
<evidence type="ECO:0000256" key="8">
    <source>
        <dbReference type="ARBA" id="ARBA00022989"/>
    </source>
</evidence>
<accession>A0A1W1HB83</accession>
<dbReference type="Proteomes" id="UP000191931">
    <property type="component" value="Unassembled WGS sequence"/>
</dbReference>
<dbReference type="Gene3D" id="1.10.3720.10">
    <property type="entry name" value="MetI-like"/>
    <property type="match status" value="1"/>
</dbReference>